<accession>A0AAN9Q028</accession>
<dbReference type="AlphaFoldDB" id="A0AAN9Q028"/>
<proteinExistence type="predicted"/>
<reference evidence="1 2" key="1">
    <citation type="submission" date="2024-01" db="EMBL/GenBank/DDBJ databases">
        <title>The genomes of 5 underutilized Papilionoideae crops provide insights into root nodulation and disease resistanc.</title>
        <authorList>
            <person name="Jiang F."/>
        </authorList>
    </citation>
    <scope>NUCLEOTIDE SEQUENCE [LARGE SCALE GENOMIC DNA]</scope>
    <source>
        <strain evidence="1">LVBAO_FW01</strain>
        <tissue evidence="1">Leaves</tissue>
    </source>
</reference>
<gene>
    <name evidence="1" type="ORF">VNO77_34876</name>
</gene>
<dbReference type="Proteomes" id="UP001367508">
    <property type="component" value="Unassembled WGS sequence"/>
</dbReference>
<evidence type="ECO:0000313" key="1">
    <source>
        <dbReference type="EMBL" id="KAK7316129.1"/>
    </source>
</evidence>
<comment type="caution">
    <text evidence="1">The sequence shown here is derived from an EMBL/GenBank/DDBJ whole genome shotgun (WGS) entry which is preliminary data.</text>
</comment>
<name>A0AAN9Q028_CANGL</name>
<keyword evidence="2" id="KW-1185">Reference proteome</keyword>
<dbReference type="EMBL" id="JAYMYQ010000008">
    <property type="protein sequence ID" value="KAK7316129.1"/>
    <property type="molecule type" value="Genomic_DNA"/>
</dbReference>
<protein>
    <submittedName>
        <fullName evidence="1">Uncharacterized protein</fullName>
    </submittedName>
</protein>
<organism evidence="1 2">
    <name type="scientific">Canavalia gladiata</name>
    <name type="common">Sword bean</name>
    <name type="synonym">Dolichos gladiatus</name>
    <dbReference type="NCBI Taxonomy" id="3824"/>
    <lineage>
        <taxon>Eukaryota</taxon>
        <taxon>Viridiplantae</taxon>
        <taxon>Streptophyta</taxon>
        <taxon>Embryophyta</taxon>
        <taxon>Tracheophyta</taxon>
        <taxon>Spermatophyta</taxon>
        <taxon>Magnoliopsida</taxon>
        <taxon>eudicotyledons</taxon>
        <taxon>Gunneridae</taxon>
        <taxon>Pentapetalae</taxon>
        <taxon>rosids</taxon>
        <taxon>fabids</taxon>
        <taxon>Fabales</taxon>
        <taxon>Fabaceae</taxon>
        <taxon>Papilionoideae</taxon>
        <taxon>50 kb inversion clade</taxon>
        <taxon>NPAAA clade</taxon>
        <taxon>indigoferoid/millettioid clade</taxon>
        <taxon>Phaseoleae</taxon>
        <taxon>Canavalia</taxon>
    </lineage>
</organism>
<evidence type="ECO:0000313" key="2">
    <source>
        <dbReference type="Proteomes" id="UP001367508"/>
    </source>
</evidence>
<sequence>MIQVYSEMELADQTNLSVKLNSRIAESTWCSANFLQRLRRSGKEREEERRLRIPFLKKTTSRIKGKGGEKTEAPRFCVFSIGSFILEEVWPELGSLWLIQESLNFTKLKSFLAVDQFPKDQIQTP</sequence>